<accession>A0ABN8MHZ9</accession>
<name>A0ABN8MHZ9_9CNID</name>
<dbReference type="InterPro" id="IPR001916">
    <property type="entry name" value="Glyco_hydro_22"/>
</dbReference>
<dbReference type="PROSITE" id="PS51348">
    <property type="entry name" value="GLYCOSYL_HYDROL_F22_2"/>
    <property type="match status" value="1"/>
</dbReference>
<evidence type="ECO:0000256" key="3">
    <source>
        <dbReference type="ARBA" id="ARBA00023157"/>
    </source>
</evidence>
<evidence type="ECO:0000313" key="7">
    <source>
        <dbReference type="Proteomes" id="UP001159427"/>
    </source>
</evidence>
<keyword evidence="2" id="KW-0929">Antimicrobial</keyword>
<reference evidence="6 7" key="1">
    <citation type="submission" date="2022-05" db="EMBL/GenBank/DDBJ databases">
        <authorList>
            <consortium name="Genoscope - CEA"/>
            <person name="William W."/>
        </authorList>
    </citation>
    <scope>NUCLEOTIDE SEQUENCE [LARGE SCALE GENOMIC DNA]</scope>
</reference>
<proteinExistence type="inferred from homology"/>
<dbReference type="Gene3D" id="1.10.530.10">
    <property type="match status" value="1"/>
</dbReference>
<keyword evidence="3" id="KW-1015">Disulfide bond</keyword>
<dbReference type="PANTHER" id="PTHR11407:SF63">
    <property type="entry name" value="LYSOZYME C"/>
    <property type="match status" value="1"/>
</dbReference>
<dbReference type="EMBL" id="CALNXI010000460">
    <property type="protein sequence ID" value="CAH3027580.1"/>
    <property type="molecule type" value="Genomic_DNA"/>
</dbReference>
<comment type="similarity">
    <text evidence="4">Belongs to the glycosyl hydrolase 22 family.</text>
</comment>
<keyword evidence="5" id="KW-0732">Signal</keyword>
<evidence type="ECO:0000256" key="2">
    <source>
        <dbReference type="ARBA" id="ARBA00022638"/>
    </source>
</evidence>
<gene>
    <name evidence="6" type="ORF">PEVE_00031929</name>
</gene>
<dbReference type="Proteomes" id="UP001159427">
    <property type="component" value="Unassembled WGS sequence"/>
</dbReference>
<dbReference type="Pfam" id="PF00062">
    <property type="entry name" value="Lys"/>
    <property type="match status" value="1"/>
</dbReference>
<evidence type="ECO:0000256" key="5">
    <source>
        <dbReference type="SAM" id="SignalP"/>
    </source>
</evidence>
<comment type="caution">
    <text evidence="6">The sequence shown here is derived from an EMBL/GenBank/DDBJ whole genome shotgun (WGS) entry which is preliminary data.</text>
</comment>
<sequence>MKTLRIYIFVLGTLALGGMAQAGTKTKCDVVRSLKAANVGDSEIRDWLCLVKHESNFRYDAVNTNSDGSKDYGIYQLNNRYWCDRGNSRYTRCWQINSFGCGHRCSDFINSGITWDTDCAVKIKRCNSFNKW</sequence>
<feature type="chain" id="PRO_5047042709" description="lysozyme" evidence="5">
    <location>
        <begin position="21"/>
        <end position="132"/>
    </location>
</feature>
<evidence type="ECO:0000256" key="4">
    <source>
        <dbReference type="RuleBase" id="RU004440"/>
    </source>
</evidence>
<dbReference type="EC" id="3.2.1.17" evidence="1"/>
<evidence type="ECO:0000256" key="1">
    <source>
        <dbReference type="ARBA" id="ARBA00012732"/>
    </source>
</evidence>
<organism evidence="6 7">
    <name type="scientific">Porites evermanni</name>
    <dbReference type="NCBI Taxonomy" id="104178"/>
    <lineage>
        <taxon>Eukaryota</taxon>
        <taxon>Metazoa</taxon>
        <taxon>Cnidaria</taxon>
        <taxon>Anthozoa</taxon>
        <taxon>Hexacorallia</taxon>
        <taxon>Scleractinia</taxon>
        <taxon>Fungiina</taxon>
        <taxon>Poritidae</taxon>
        <taxon>Porites</taxon>
    </lineage>
</organism>
<dbReference type="SMART" id="SM00263">
    <property type="entry name" value="LYZ1"/>
    <property type="match status" value="1"/>
</dbReference>
<dbReference type="SUPFAM" id="SSF53955">
    <property type="entry name" value="Lysozyme-like"/>
    <property type="match status" value="1"/>
</dbReference>
<evidence type="ECO:0000313" key="6">
    <source>
        <dbReference type="EMBL" id="CAH3027580.1"/>
    </source>
</evidence>
<feature type="signal peptide" evidence="5">
    <location>
        <begin position="1"/>
        <end position="20"/>
    </location>
</feature>
<dbReference type="PANTHER" id="PTHR11407">
    <property type="entry name" value="LYSOZYME C"/>
    <property type="match status" value="1"/>
</dbReference>
<keyword evidence="2" id="KW-0081">Bacteriolytic enzyme</keyword>
<protein>
    <recommendedName>
        <fullName evidence="1">lysozyme</fullName>
        <ecNumber evidence="1">3.2.1.17</ecNumber>
    </recommendedName>
</protein>
<keyword evidence="7" id="KW-1185">Reference proteome</keyword>
<dbReference type="PRINTS" id="PR00135">
    <property type="entry name" value="LYZLACT"/>
</dbReference>
<dbReference type="InterPro" id="IPR023346">
    <property type="entry name" value="Lysozyme-like_dom_sf"/>
</dbReference>